<dbReference type="Proteomes" id="UP000528457">
    <property type="component" value="Unassembled WGS sequence"/>
</dbReference>
<dbReference type="PANTHER" id="PTHR40278">
    <property type="entry name" value="DNA UTILIZATION PROTEIN HOFN"/>
    <property type="match status" value="1"/>
</dbReference>
<gene>
    <name evidence="3" type="ORF">HNR48_000080</name>
</gene>
<evidence type="ECO:0000313" key="4">
    <source>
        <dbReference type="Proteomes" id="UP000528457"/>
    </source>
</evidence>
<keyword evidence="2" id="KW-0812">Transmembrane</keyword>
<feature type="coiled-coil region" evidence="1">
    <location>
        <begin position="47"/>
        <end position="91"/>
    </location>
</feature>
<dbReference type="GO" id="GO:0043107">
    <property type="term" value="P:type IV pilus-dependent motility"/>
    <property type="evidence" value="ECO:0007669"/>
    <property type="project" value="TreeGrafter"/>
</dbReference>
<keyword evidence="2" id="KW-1133">Transmembrane helix</keyword>
<dbReference type="PANTHER" id="PTHR40278:SF2">
    <property type="entry name" value="TYPE IV PILUS INNER MEMBRANE COMPONENT PILN"/>
    <property type="match status" value="1"/>
</dbReference>
<dbReference type="InterPro" id="IPR007813">
    <property type="entry name" value="PilN"/>
</dbReference>
<keyword evidence="2" id="KW-0472">Membrane</keyword>
<reference evidence="3 4" key="1">
    <citation type="submission" date="2020-08" db="EMBL/GenBank/DDBJ databases">
        <title>Genomic Encyclopedia of Type Strains, Phase IV (KMG-IV): sequencing the most valuable type-strain genomes for metagenomic binning, comparative biology and taxonomic classification.</title>
        <authorList>
            <person name="Goeker M."/>
        </authorList>
    </citation>
    <scope>NUCLEOTIDE SEQUENCE [LARGE SCALE GENOMIC DNA]</scope>
    <source>
        <strain evidence="3 4">DSM 22368</strain>
    </source>
</reference>
<organism evidence="3 4">
    <name type="scientific">Pseudoteredinibacter isoporae</name>
    <dbReference type="NCBI Taxonomy" id="570281"/>
    <lineage>
        <taxon>Bacteria</taxon>
        <taxon>Pseudomonadati</taxon>
        <taxon>Pseudomonadota</taxon>
        <taxon>Gammaproteobacteria</taxon>
        <taxon>Cellvibrionales</taxon>
        <taxon>Cellvibrionaceae</taxon>
        <taxon>Pseudoteredinibacter</taxon>
    </lineage>
</organism>
<dbReference type="GO" id="GO:0043683">
    <property type="term" value="P:type IV pilus assembly"/>
    <property type="evidence" value="ECO:0007669"/>
    <property type="project" value="TreeGrafter"/>
</dbReference>
<dbReference type="InterPro" id="IPR052534">
    <property type="entry name" value="Extracell_DNA_Util/SecSys_Comp"/>
</dbReference>
<comment type="caution">
    <text evidence="3">The sequence shown here is derived from an EMBL/GenBank/DDBJ whole genome shotgun (WGS) entry which is preliminary data.</text>
</comment>
<dbReference type="InParanoid" id="A0A7X0JPF6"/>
<proteinExistence type="predicted"/>
<dbReference type="EMBL" id="JACHHT010000001">
    <property type="protein sequence ID" value="MBB6519802.1"/>
    <property type="molecule type" value="Genomic_DNA"/>
</dbReference>
<evidence type="ECO:0000313" key="3">
    <source>
        <dbReference type="EMBL" id="MBB6519802.1"/>
    </source>
</evidence>
<protein>
    <submittedName>
        <fullName evidence="3">Type IV pilus assembly protein PilN</fullName>
    </submittedName>
</protein>
<accession>A0A7X0JPF6</accession>
<evidence type="ECO:0000256" key="1">
    <source>
        <dbReference type="SAM" id="Coils"/>
    </source>
</evidence>
<sequence>MANINLLPWRDEYRARRKQEYLTVLMAVVMLAAALAYLWVSSVQADIDSQNQRNSMLQDEIAILESKVSEIRELKKRRSELLERMRVIQELQGLRPVIVRAFDEFVRMVPDGIYIKTMERKGDVISMEGVTESNNRVSTFMRNLEGSVWFQDPNLNSVTAKPELGDQASEFSMTVKAAVPKTEESEGGK</sequence>
<keyword evidence="1" id="KW-0175">Coiled coil</keyword>
<dbReference type="RefSeq" id="WP_166853105.1">
    <property type="nucleotide sequence ID" value="NZ_JAAONY010000001.1"/>
</dbReference>
<name>A0A7X0JPF6_9GAMM</name>
<keyword evidence="4" id="KW-1185">Reference proteome</keyword>
<dbReference type="AlphaFoldDB" id="A0A7X0JPF6"/>
<feature type="transmembrane region" description="Helical" evidence="2">
    <location>
        <begin position="21"/>
        <end position="40"/>
    </location>
</feature>
<dbReference type="Pfam" id="PF05137">
    <property type="entry name" value="PilN"/>
    <property type="match status" value="1"/>
</dbReference>
<evidence type="ECO:0000256" key="2">
    <source>
        <dbReference type="SAM" id="Phobius"/>
    </source>
</evidence>